<reference evidence="2 3" key="1">
    <citation type="submission" date="2015-04" db="EMBL/GenBank/DDBJ databases">
        <title>Lasius niger genome sequencing.</title>
        <authorList>
            <person name="Konorov E.A."/>
            <person name="Nikitin M.A."/>
            <person name="Kirill M.V."/>
            <person name="Chang P."/>
        </authorList>
    </citation>
    <scope>NUCLEOTIDE SEQUENCE [LARGE SCALE GENOMIC DNA]</scope>
    <source>
        <tissue evidence="2">Whole</tissue>
    </source>
</reference>
<dbReference type="Proteomes" id="UP000036403">
    <property type="component" value="Unassembled WGS sequence"/>
</dbReference>
<dbReference type="AlphaFoldDB" id="A0A0J7K2B5"/>
<feature type="transmembrane region" description="Helical" evidence="1">
    <location>
        <begin position="33"/>
        <end position="54"/>
    </location>
</feature>
<comment type="caution">
    <text evidence="2">The sequence shown here is derived from an EMBL/GenBank/DDBJ whole genome shotgun (WGS) entry which is preliminary data.</text>
</comment>
<keyword evidence="1" id="KW-0472">Membrane</keyword>
<name>A0A0J7K2B5_LASNI</name>
<dbReference type="EMBL" id="LBMM01016347">
    <property type="protein sequence ID" value="KMQ84462.1"/>
    <property type="molecule type" value="Genomic_DNA"/>
</dbReference>
<protein>
    <submittedName>
        <fullName evidence="2">Septation inhibitor protein</fullName>
    </submittedName>
</protein>
<gene>
    <name evidence="2" type="ORF">RF55_17713</name>
</gene>
<keyword evidence="1" id="KW-0812">Transmembrane</keyword>
<proteinExistence type="predicted"/>
<evidence type="ECO:0000313" key="3">
    <source>
        <dbReference type="Proteomes" id="UP000036403"/>
    </source>
</evidence>
<keyword evidence="1" id="KW-1133">Transmembrane helix</keyword>
<sequence length="198" mass="21738">MPKNSPSASYPPAPSTEAALRKNQYEKETLQDGIWIVGGIFIALLFIGLASYIVRYVASRPSNTLVSGEIIGLSSPKDHPVVGKLIKNRKIETSDDKCKKLDGKAFRLKPGKSVTAYFRGNVGSNLSFELMNVPELSNCPYEMVLTPAQARIAMGVYTQQHQMTDTIVSALPFTEEDIKSADTDDKLAIDENNNTPEK</sequence>
<dbReference type="PaxDb" id="67767-A0A0J7K2B5"/>
<evidence type="ECO:0000313" key="2">
    <source>
        <dbReference type="EMBL" id="KMQ84462.1"/>
    </source>
</evidence>
<organism evidence="2 3">
    <name type="scientific">Lasius niger</name>
    <name type="common">Black garden ant</name>
    <dbReference type="NCBI Taxonomy" id="67767"/>
    <lineage>
        <taxon>Eukaryota</taxon>
        <taxon>Metazoa</taxon>
        <taxon>Ecdysozoa</taxon>
        <taxon>Arthropoda</taxon>
        <taxon>Hexapoda</taxon>
        <taxon>Insecta</taxon>
        <taxon>Pterygota</taxon>
        <taxon>Neoptera</taxon>
        <taxon>Endopterygota</taxon>
        <taxon>Hymenoptera</taxon>
        <taxon>Apocrita</taxon>
        <taxon>Aculeata</taxon>
        <taxon>Formicoidea</taxon>
        <taxon>Formicidae</taxon>
        <taxon>Formicinae</taxon>
        <taxon>Lasius</taxon>
        <taxon>Lasius</taxon>
    </lineage>
</organism>
<evidence type="ECO:0000256" key="1">
    <source>
        <dbReference type="SAM" id="Phobius"/>
    </source>
</evidence>
<keyword evidence="3" id="KW-1185">Reference proteome</keyword>
<accession>A0A0J7K2B5</accession>